<reference evidence="2" key="1">
    <citation type="submission" date="2021-06" db="EMBL/GenBank/DDBJ databases">
        <title>44 bacteria genomes isolated from Dapeng, Shenzhen.</title>
        <authorList>
            <person name="Zheng W."/>
            <person name="Yu S."/>
            <person name="Huang Y."/>
        </authorList>
    </citation>
    <scope>NUCLEOTIDE SEQUENCE</scope>
    <source>
        <strain evidence="2">DP5N28-2</strain>
    </source>
</reference>
<proteinExistence type="predicted"/>
<organism evidence="2 3">
    <name type="scientific">Membranihabitans marinus</name>
    <dbReference type="NCBI Taxonomy" id="1227546"/>
    <lineage>
        <taxon>Bacteria</taxon>
        <taxon>Pseudomonadati</taxon>
        <taxon>Bacteroidota</taxon>
        <taxon>Saprospiria</taxon>
        <taxon>Saprospirales</taxon>
        <taxon>Saprospiraceae</taxon>
        <taxon>Membranihabitans</taxon>
    </lineage>
</organism>
<keyword evidence="3" id="KW-1185">Reference proteome</keyword>
<evidence type="ECO:0000313" key="2">
    <source>
        <dbReference type="EMBL" id="MBY5959438.1"/>
    </source>
</evidence>
<sequence>MSFKTANEIKAKMVNKLGQEFGTLFYSLHNEIIRLTYQWLEFKELYGVKESRILLMNEAAPFFFYTIQRVLWNHLLIGVTRITDPKKSVGKRNITLRAVEDFIEDKSFQSEFASAIKELCEASKFCRDWRNKKIVHIDYDLSMKKPGVKPLEKATREKFGIVIEKIQSLYNKVHQEYFDSSIAFYLMNSSPGAKAMLHRIEDGMEYEKIVHKRKLEGDWDWNESKDSKV</sequence>
<gene>
    <name evidence="2" type="ORF">KUV50_14905</name>
</gene>
<dbReference type="Pfam" id="PF18734">
    <property type="entry name" value="HEPN_AbiU2"/>
    <property type="match status" value="1"/>
</dbReference>
<dbReference type="InterPro" id="IPR040704">
    <property type="entry name" value="HEPN_AbiU2"/>
</dbReference>
<name>A0A953HR84_9BACT</name>
<evidence type="ECO:0000259" key="1">
    <source>
        <dbReference type="Pfam" id="PF18734"/>
    </source>
</evidence>
<dbReference type="AlphaFoldDB" id="A0A953HR84"/>
<evidence type="ECO:0000313" key="3">
    <source>
        <dbReference type="Proteomes" id="UP000753961"/>
    </source>
</evidence>
<accession>A0A953HR84</accession>
<dbReference type="EMBL" id="JAHVHU010000014">
    <property type="protein sequence ID" value="MBY5959438.1"/>
    <property type="molecule type" value="Genomic_DNA"/>
</dbReference>
<dbReference type="RefSeq" id="WP_222580975.1">
    <property type="nucleotide sequence ID" value="NZ_JAHVHU010000014.1"/>
</dbReference>
<dbReference type="Proteomes" id="UP000753961">
    <property type="component" value="Unassembled WGS sequence"/>
</dbReference>
<comment type="caution">
    <text evidence="2">The sequence shown here is derived from an EMBL/GenBank/DDBJ whole genome shotgun (WGS) entry which is preliminary data.</text>
</comment>
<protein>
    <recommendedName>
        <fullName evidence="1">HEPN AbiU2-like domain-containing protein</fullName>
    </recommendedName>
</protein>
<feature type="domain" description="HEPN AbiU2-like" evidence="1">
    <location>
        <begin position="19"/>
        <end position="188"/>
    </location>
</feature>